<organism evidence="3 4">
    <name type="scientific">Erpetoichthys calabaricus</name>
    <name type="common">Rope fish</name>
    <name type="synonym">Calamoichthys calabaricus</name>
    <dbReference type="NCBI Taxonomy" id="27687"/>
    <lineage>
        <taxon>Eukaryota</taxon>
        <taxon>Metazoa</taxon>
        <taxon>Chordata</taxon>
        <taxon>Craniata</taxon>
        <taxon>Vertebrata</taxon>
        <taxon>Euteleostomi</taxon>
        <taxon>Actinopterygii</taxon>
        <taxon>Polypteriformes</taxon>
        <taxon>Polypteridae</taxon>
        <taxon>Erpetoichthys</taxon>
    </lineage>
</organism>
<gene>
    <name evidence="3" type="primary">soul4</name>
</gene>
<reference evidence="3" key="3">
    <citation type="submission" date="2025-09" db="UniProtKB">
        <authorList>
            <consortium name="Ensembl"/>
        </authorList>
    </citation>
    <scope>IDENTIFICATION</scope>
</reference>
<dbReference type="Gene3D" id="3.20.80.10">
    <property type="entry name" value="Regulatory factor, effector binding domain"/>
    <property type="match status" value="1"/>
</dbReference>
<dbReference type="RefSeq" id="XP_028676079.1">
    <property type="nucleotide sequence ID" value="XM_028820246.2"/>
</dbReference>
<dbReference type="PANTHER" id="PTHR11220">
    <property type="entry name" value="HEME-BINDING PROTEIN-RELATED"/>
    <property type="match status" value="1"/>
</dbReference>
<reference evidence="3" key="2">
    <citation type="submission" date="2025-08" db="UniProtKB">
        <authorList>
            <consortium name="Ensembl"/>
        </authorList>
    </citation>
    <scope>IDENTIFICATION</scope>
</reference>
<dbReference type="Proteomes" id="UP000694620">
    <property type="component" value="Chromosome 15"/>
</dbReference>
<dbReference type="OrthoDB" id="9944327at2759"/>
<evidence type="ECO:0000313" key="4">
    <source>
        <dbReference type="Proteomes" id="UP000694620"/>
    </source>
</evidence>
<dbReference type="Ensembl" id="ENSECRT00000031070.1">
    <property type="protein sequence ID" value="ENSECRP00000030426.1"/>
    <property type="gene ID" value="ENSECRG00000020641.1"/>
</dbReference>
<accession>A0A8C4XH43</accession>
<dbReference type="RefSeq" id="XP_028676078.1">
    <property type="nucleotide sequence ID" value="XM_028820245.2"/>
</dbReference>
<dbReference type="GeneTree" id="ENSGT00940000165109"/>
<dbReference type="GO" id="GO:0020037">
    <property type="term" value="F:heme binding"/>
    <property type="evidence" value="ECO:0007669"/>
    <property type="project" value="TreeGrafter"/>
</dbReference>
<protein>
    <submittedName>
        <fullName evidence="3">Heme-binding protein soul4</fullName>
    </submittedName>
</protein>
<feature type="region of interest" description="Disordered" evidence="2">
    <location>
        <begin position="1"/>
        <end position="28"/>
    </location>
</feature>
<dbReference type="Pfam" id="PF04832">
    <property type="entry name" value="SOUL"/>
    <property type="match status" value="1"/>
</dbReference>
<dbReference type="InterPro" id="IPR011256">
    <property type="entry name" value="Reg_factor_effector_dom_sf"/>
</dbReference>
<dbReference type="AlphaFoldDB" id="A0A8C4XH43"/>
<name>A0A8C4XH43_ERPCA</name>
<sequence>MSRITFEDLEALDDDDFTEDNSEPMDEEEQDRLFSHWQSVASTHQVSIPAEMAGPIQQMTRQSNAREPVPFATLSRHEKLDEVVYEERMYPAGKWACVTKGEELYEQSISMAFMKLMRYICKENSAGRYLGMTVPVLNEIQISKDGKSFVRDILTAYYLPAEFQQDPPEPLDPDIVIVQREPVRVVTRVFFGTTTEETISRQISSLWELLESTEDFLRDTYIVAVYENPGIPCRRNEIWFIRRDQ</sequence>
<keyword evidence="4" id="KW-1185">Reference proteome</keyword>
<reference evidence="3" key="1">
    <citation type="submission" date="2021-06" db="EMBL/GenBank/DDBJ databases">
        <authorList>
            <consortium name="Wellcome Sanger Institute Data Sharing"/>
        </authorList>
    </citation>
    <scope>NUCLEOTIDE SEQUENCE [LARGE SCALE GENOMIC DNA]</scope>
</reference>
<dbReference type="RefSeq" id="XP_028676080.1">
    <property type="nucleotide sequence ID" value="XM_028820247.2"/>
</dbReference>
<comment type="similarity">
    <text evidence="1">Belongs to the HEBP family.</text>
</comment>
<dbReference type="FunFam" id="3.20.80.10:FF:000007">
    <property type="entry name" value="Heme-binding protein 2"/>
    <property type="match status" value="1"/>
</dbReference>
<dbReference type="PANTHER" id="PTHR11220:SF24">
    <property type="entry name" value="HEME-BINDING PROTEIN 1"/>
    <property type="match status" value="1"/>
</dbReference>
<feature type="compositionally biased region" description="Acidic residues" evidence="2">
    <location>
        <begin position="7"/>
        <end position="28"/>
    </location>
</feature>
<dbReference type="InterPro" id="IPR006917">
    <property type="entry name" value="SOUL_heme-bd"/>
</dbReference>
<dbReference type="GeneID" id="114665637"/>
<evidence type="ECO:0000256" key="1">
    <source>
        <dbReference type="ARBA" id="ARBA00009817"/>
    </source>
</evidence>
<proteinExistence type="inferred from homology"/>
<evidence type="ECO:0000256" key="2">
    <source>
        <dbReference type="SAM" id="MobiDB-lite"/>
    </source>
</evidence>
<dbReference type="SUPFAM" id="SSF55136">
    <property type="entry name" value="Probable bacterial effector-binding domain"/>
    <property type="match status" value="1"/>
</dbReference>
<evidence type="ECO:0000313" key="3">
    <source>
        <dbReference type="Ensembl" id="ENSECRP00000030426.1"/>
    </source>
</evidence>